<dbReference type="PANTHER" id="PTHR45616:SF21">
    <property type="entry name" value="KERATIN, TYPE II CYTOSKELETAL 7"/>
    <property type="match status" value="1"/>
</dbReference>
<comment type="similarity">
    <text evidence="4">Belongs to the intermediate filament family.</text>
</comment>
<dbReference type="PANTHER" id="PTHR45616">
    <property type="entry name" value="GATA-TYPE DOMAIN-CONTAINING PROTEIN"/>
    <property type="match status" value="1"/>
</dbReference>
<dbReference type="Gene3D" id="1.20.5.1160">
    <property type="entry name" value="Vasodilator-stimulated phosphoprotein"/>
    <property type="match status" value="1"/>
</dbReference>
<evidence type="ECO:0000313" key="8">
    <source>
        <dbReference type="Proteomes" id="UP000694388"/>
    </source>
</evidence>
<dbReference type="PROSITE" id="PS00226">
    <property type="entry name" value="IF_ROD_1"/>
    <property type="match status" value="1"/>
</dbReference>
<dbReference type="InterPro" id="IPR003054">
    <property type="entry name" value="Keratin_II"/>
</dbReference>
<evidence type="ECO:0000259" key="6">
    <source>
        <dbReference type="PROSITE" id="PS51842"/>
    </source>
</evidence>
<evidence type="ECO:0000256" key="5">
    <source>
        <dbReference type="SAM" id="Coils"/>
    </source>
</evidence>
<dbReference type="GO" id="GO:0045095">
    <property type="term" value="C:keratin filament"/>
    <property type="evidence" value="ECO:0007669"/>
    <property type="project" value="InterPro"/>
</dbReference>
<reference evidence="7" key="2">
    <citation type="submission" date="2025-09" db="UniProtKB">
        <authorList>
            <consortium name="Ensembl"/>
        </authorList>
    </citation>
    <scope>IDENTIFICATION</scope>
</reference>
<evidence type="ECO:0000256" key="2">
    <source>
        <dbReference type="ARBA" id="ARBA00022754"/>
    </source>
</evidence>
<dbReference type="FunFam" id="1.20.5.170:FF:000002">
    <property type="entry name" value="Type I keratin KA11"/>
    <property type="match status" value="1"/>
</dbReference>
<dbReference type="PROSITE" id="PS51842">
    <property type="entry name" value="IF_ROD_2"/>
    <property type="match status" value="1"/>
</dbReference>
<dbReference type="OMA" id="DHAENFK"/>
<dbReference type="SMART" id="SM01391">
    <property type="entry name" value="Filament"/>
    <property type="match status" value="1"/>
</dbReference>
<dbReference type="FunFam" id="1.20.5.1160:FF:000001">
    <property type="entry name" value="Keratin type II"/>
    <property type="match status" value="1"/>
</dbReference>
<dbReference type="GeneTree" id="ENSGT00940000161090"/>
<sequence>MALICSCGSGITRRRYLLYRVPSCNIRPPAATSCRLNFPQPCAAPTVSIPKVTLDPTCNVPFVEIDKNAQALRNQEKDALKVLNDRFASFIERVRILEQQNKILQAQDNHFQTSGSDTNVGAMFEAFIRTLRKKLDCITGDKPKLESELQQMLAVVDELKVKYEKEYDLRTKAENEFVATKKDVDVAYLEKIGLETRAAQLLDEINFLREEICELQDRTKDTGVQVTISQGLNADLSTLIAEVRAQYEAIAAKSRQEVECWFKGKVCGKRDKSEITEITRQIQRIRAEMDVQKKQHTQIEQAIKEAEDRGSISVREGKEAIGRLEKELQQSRQEMARHVRDYQELMNVKLALDVEIATYRKLLEGEESSPHWTLSKAGAYGFGLDFHVRGCVHVCVRIHISDMYRPILFELSTNTTHDDIPICISFFWHQIQDGRLGGF</sequence>
<feature type="coiled-coil region" evidence="5">
    <location>
        <begin position="275"/>
        <end position="348"/>
    </location>
</feature>
<dbReference type="GO" id="GO:0045109">
    <property type="term" value="P:intermediate filament organization"/>
    <property type="evidence" value="ECO:0007669"/>
    <property type="project" value="TreeGrafter"/>
</dbReference>
<evidence type="ECO:0000256" key="3">
    <source>
        <dbReference type="ARBA" id="ARBA00023054"/>
    </source>
</evidence>
<feature type="domain" description="IF rod" evidence="6">
    <location>
        <begin position="76"/>
        <end position="370"/>
    </location>
</feature>
<keyword evidence="3 5" id="KW-0175">Coiled coil</keyword>
<reference evidence="7" key="1">
    <citation type="submission" date="2025-08" db="UniProtKB">
        <authorList>
            <consortium name="Ensembl"/>
        </authorList>
    </citation>
    <scope>IDENTIFICATION</scope>
</reference>
<dbReference type="GO" id="GO:0031424">
    <property type="term" value="P:keratinization"/>
    <property type="evidence" value="ECO:0007669"/>
    <property type="project" value="TreeGrafter"/>
</dbReference>
<keyword evidence="1" id="KW-0416">Keratin</keyword>
<accession>A0A8C4WRE2</accession>
<dbReference type="SUPFAM" id="SSF64593">
    <property type="entry name" value="Intermediate filament protein, coiled coil region"/>
    <property type="match status" value="2"/>
</dbReference>
<dbReference type="InterPro" id="IPR018039">
    <property type="entry name" value="IF_conserved"/>
</dbReference>
<keyword evidence="8" id="KW-1185">Reference proteome</keyword>
<dbReference type="Gene3D" id="1.20.5.500">
    <property type="entry name" value="Single helix bin"/>
    <property type="match status" value="1"/>
</dbReference>
<evidence type="ECO:0000313" key="7">
    <source>
        <dbReference type="Ensembl" id="ENSEBUP00000009209.1"/>
    </source>
</evidence>
<dbReference type="GO" id="GO:0005615">
    <property type="term" value="C:extracellular space"/>
    <property type="evidence" value="ECO:0007669"/>
    <property type="project" value="TreeGrafter"/>
</dbReference>
<dbReference type="Proteomes" id="UP000694388">
    <property type="component" value="Unplaced"/>
</dbReference>
<keyword evidence="2 4" id="KW-0403">Intermediate filament</keyword>
<protein>
    <recommendedName>
        <fullName evidence="6">IF rod domain-containing protein</fullName>
    </recommendedName>
</protein>
<evidence type="ECO:0000256" key="1">
    <source>
        <dbReference type="ARBA" id="ARBA00022744"/>
    </source>
</evidence>
<dbReference type="GO" id="GO:0030280">
    <property type="term" value="F:structural constituent of skin epidermis"/>
    <property type="evidence" value="ECO:0007669"/>
    <property type="project" value="TreeGrafter"/>
</dbReference>
<dbReference type="AlphaFoldDB" id="A0A8C4WRE2"/>
<dbReference type="InterPro" id="IPR039008">
    <property type="entry name" value="IF_rod_dom"/>
</dbReference>
<proteinExistence type="inferred from homology"/>
<evidence type="ECO:0000256" key="4">
    <source>
        <dbReference type="RuleBase" id="RU000685"/>
    </source>
</evidence>
<organism evidence="7 8">
    <name type="scientific">Eptatretus burgeri</name>
    <name type="common">Inshore hagfish</name>
    <dbReference type="NCBI Taxonomy" id="7764"/>
    <lineage>
        <taxon>Eukaryota</taxon>
        <taxon>Metazoa</taxon>
        <taxon>Chordata</taxon>
        <taxon>Craniata</taxon>
        <taxon>Vertebrata</taxon>
        <taxon>Cyclostomata</taxon>
        <taxon>Myxini</taxon>
        <taxon>Myxiniformes</taxon>
        <taxon>Myxinidae</taxon>
        <taxon>Eptatretinae</taxon>
        <taxon>Eptatretus</taxon>
    </lineage>
</organism>
<dbReference type="Ensembl" id="ENSEBUT00000009730.1">
    <property type="protein sequence ID" value="ENSEBUP00000009209.1"/>
    <property type="gene ID" value="ENSEBUG00000005938.1"/>
</dbReference>
<name>A0A8C4WRE2_EPTBU</name>
<dbReference type="PRINTS" id="PR01276">
    <property type="entry name" value="TYPE2KERATIN"/>
</dbReference>
<dbReference type="Pfam" id="PF00038">
    <property type="entry name" value="Filament"/>
    <property type="match status" value="1"/>
</dbReference>
<feature type="coiled-coil region" evidence="5">
    <location>
        <begin position="142"/>
        <end position="211"/>
    </location>
</feature>
<dbReference type="Gene3D" id="1.20.5.170">
    <property type="match status" value="1"/>
</dbReference>